<evidence type="ECO:0000256" key="4">
    <source>
        <dbReference type="SAM" id="Phobius"/>
    </source>
</evidence>
<dbReference type="EC" id="2.7.7.65" evidence="2"/>
<sequence length="575" mass="63400">MAFACLLLMAGRTSSTIESVDAYLTRAEDVRLTDHTRFAAMLAQIHAEKSSLTVAQQWRLRYLDAWEDQFTGQYAKAEAGYRDIIDRSGDSTLAAKSTGLLLSTLAATRRYEDAFHLAKRAVVLLGEVRDPMARYSLLANLSQTLNFAGHPEIALRYARMMADDVPPGETTCRPITLSLAARYSTHTLKPTDPDFSRGIEACTTAGQPVLANAIWLTQSELLVEAHEPQKALAILDQVAASVRETHYFPANVSMTVQRATAYQQLGRDDDARQAALAAVGMYEHADTDEYQRDAYKVLYEVEKRAGNMAPALSYYQKYAEQERGYLNDVSARALAYEAVEQRTLVQKLEAEKLSRQNDLLELEQAITLKAVETSRLYIALLAAVLGSVVFWLFRVKRSQLRFRELSHHDGLTGIYNHQHFMDELEAVLNDMSHRQAPVCLVMLDLDHFKAVNDTYGHSIGDAVLRHVVGLCQQHLRPEDVFGRLGGEEFGVLLPGCDLAQGTAIADAMRASLAASPVQIDGKVVSCSTSAGVAFSGTSGYDLKQLRRDADTALYGAKRSGRNRVVAVTTGGSLKA</sequence>
<evidence type="ECO:0000256" key="3">
    <source>
        <dbReference type="ARBA" id="ARBA00034247"/>
    </source>
</evidence>
<dbReference type="GO" id="GO:0043709">
    <property type="term" value="P:cell adhesion involved in single-species biofilm formation"/>
    <property type="evidence" value="ECO:0007669"/>
    <property type="project" value="TreeGrafter"/>
</dbReference>
<evidence type="ECO:0000256" key="1">
    <source>
        <dbReference type="ARBA" id="ARBA00001946"/>
    </source>
</evidence>
<dbReference type="GO" id="GO:0005886">
    <property type="term" value="C:plasma membrane"/>
    <property type="evidence" value="ECO:0007669"/>
    <property type="project" value="TreeGrafter"/>
</dbReference>
<dbReference type="EMBL" id="CP041046">
    <property type="protein sequence ID" value="QDE38260.1"/>
    <property type="molecule type" value="Genomic_DNA"/>
</dbReference>
<keyword evidence="4" id="KW-0472">Membrane</keyword>
<dbReference type="InterPro" id="IPR043128">
    <property type="entry name" value="Rev_trsase/Diguanyl_cyclase"/>
</dbReference>
<dbReference type="InterPro" id="IPR011990">
    <property type="entry name" value="TPR-like_helical_dom_sf"/>
</dbReference>
<dbReference type="NCBIfam" id="TIGR00254">
    <property type="entry name" value="GGDEF"/>
    <property type="match status" value="1"/>
</dbReference>
<gene>
    <name evidence="6" type="ORF">FIV34_03105</name>
</gene>
<proteinExistence type="predicted"/>
<evidence type="ECO:0000259" key="5">
    <source>
        <dbReference type="PROSITE" id="PS50887"/>
    </source>
</evidence>
<evidence type="ECO:0000313" key="6">
    <source>
        <dbReference type="EMBL" id="QDE38260.1"/>
    </source>
</evidence>
<dbReference type="InterPro" id="IPR000160">
    <property type="entry name" value="GGDEF_dom"/>
</dbReference>
<dbReference type="CDD" id="cd01949">
    <property type="entry name" value="GGDEF"/>
    <property type="match status" value="1"/>
</dbReference>
<dbReference type="FunFam" id="3.30.70.270:FF:000001">
    <property type="entry name" value="Diguanylate cyclase domain protein"/>
    <property type="match status" value="1"/>
</dbReference>
<name>A0A4Y5YZ27_9GAMM</name>
<dbReference type="PANTHER" id="PTHR45138">
    <property type="entry name" value="REGULATORY COMPONENTS OF SENSORY TRANSDUCTION SYSTEM"/>
    <property type="match status" value="1"/>
</dbReference>
<reference evidence="6 7" key="1">
    <citation type="submission" date="2019-06" db="EMBL/GenBank/DDBJ databases">
        <title>A complete genome sequence for Luteibacter pinisoli MAH-14.</title>
        <authorList>
            <person name="Baltrus D.A."/>
        </authorList>
    </citation>
    <scope>NUCLEOTIDE SEQUENCE [LARGE SCALE GENOMIC DNA]</scope>
    <source>
        <strain evidence="6 7">MAH-14</strain>
    </source>
</reference>
<dbReference type="SMART" id="SM00267">
    <property type="entry name" value="GGDEF"/>
    <property type="match status" value="1"/>
</dbReference>
<dbReference type="PROSITE" id="PS50887">
    <property type="entry name" value="GGDEF"/>
    <property type="match status" value="1"/>
</dbReference>
<keyword evidence="7" id="KW-1185">Reference proteome</keyword>
<dbReference type="InterPro" id="IPR050469">
    <property type="entry name" value="Diguanylate_Cyclase"/>
</dbReference>
<keyword evidence="4" id="KW-1133">Transmembrane helix</keyword>
<dbReference type="GO" id="GO:1902201">
    <property type="term" value="P:negative regulation of bacterial-type flagellum-dependent cell motility"/>
    <property type="evidence" value="ECO:0007669"/>
    <property type="project" value="TreeGrafter"/>
</dbReference>
<comment type="cofactor">
    <cofactor evidence="1">
        <name>Mg(2+)</name>
        <dbReference type="ChEBI" id="CHEBI:18420"/>
    </cofactor>
</comment>
<feature type="domain" description="GGDEF" evidence="5">
    <location>
        <begin position="436"/>
        <end position="569"/>
    </location>
</feature>
<dbReference type="GO" id="GO:0052621">
    <property type="term" value="F:diguanylate cyclase activity"/>
    <property type="evidence" value="ECO:0007669"/>
    <property type="project" value="UniProtKB-EC"/>
</dbReference>
<dbReference type="AlphaFoldDB" id="A0A4Y5YZ27"/>
<feature type="transmembrane region" description="Helical" evidence="4">
    <location>
        <begin position="376"/>
        <end position="393"/>
    </location>
</feature>
<dbReference type="OrthoDB" id="9803824at2"/>
<protein>
    <recommendedName>
        <fullName evidence="2">diguanylate cyclase</fullName>
        <ecNumber evidence="2">2.7.7.65</ecNumber>
    </recommendedName>
</protein>
<dbReference type="Gene3D" id="1.25.40.10">
    <property type="entry name" value="Tetratricopeptide repeat domain"/>
    <property type="match status" value="2"/>
</dbReference>
<dbReference type="RefSeq" id="WP_139979576.1">
    <property type="nucleotide sequence ID" value="NZ_CP041046.1"/>
</dbReference>
<comment type="catalytic activity">
    <reaction evidence="3">
        <text>2 GTP = 3',3'-c-di-GMP + 2 diphosphate</text>
        <dbReference type="Rhea" id="RHEA:24898"/>
        <dbReference type="ChEBI" id="CHEBI:33019"/>
        <dbReference type="ChEBI" id="CHEBI:37565"/>
        <dbReference type="ChEBI" id="CHEBI:58805"/>
        <dbReference type="EC" id="2.7.7.65"/>
    </reaction>
</comment>
<dbReference type="SUPFAM" id="SSF55073">
    <property type="entry name" value="Nucleotide cyclase"/>
    <property type="match status" value="1"/>
</dbReference>
<keyword evidence="4" id="KW-0812">Transmembrane</keyword>
<dbReference type="PANTHER" id="PTHR45138:SF9">
    <property type="entry name" value="DIGUANYLATE CYCLASE DGCM-RELATED"/>
    <property type="match status" value="1"/>
</dbReference>
<accession>A0A4Y5YZ27</accession>
<dbReference type="Proteomes" id="UP000316093">
    <property type="component" value="Chromosome"/>
</dbReference>
<dbReference type="InterPro" id="IPR029787">
    <property type="entry name" value="Nucleotide_cyclase"/>
</dbReference>
<evidence type="ECO:0000313" key="7">
    <source>
        <dbReference type="Proteomes" id="UP000316093"/>
    </source>
</evidence>
<evidence type="ECO:0000256" key="2">
    <source>
        <dbReference type="ARBA" id="ARBA00012528"/>
    </source>
</evidence>
<dbReference type="Pfam" id="PF00990">
    <property type="entry name" value="GGDEF"/>
    <property type="match status" value="1"/>
</dbReference>
<dbReference type="KEGG" id="lpy:FIV34_03105"/>
<dbReference type="SUPFAM" id="SSF48452">
    <property type="entry name" value="TPR-like"/>
    <property type="match status" value="1"/>
</dbReference>
<dbReference type="Gene3D" id="3.30.70.270">
    <property type="match status" value="1"/>
</dbReference>
<organism evidence="6 7">
    <name type="scientific">Luteibacter pinisoli</name>
    <dbReference type="NCBI Taxonomy" id="2589080"/>
    <lineage>
        <taxon>Bacteria</taxon>
        <taxon>Pseudomonadati</taxon>
        <taxon>Pseudomonadota</taxon>
        <taxon>Gammaproteobacteria</taxon>
        <taxon>Lysobacterales</taxon>
        <taxon>Rhodanobacteraceae</taxon>
        <taxon>Luteibacter</taxon>
    </lineage>
</organism>